<reference evidence="1 2" key="1">
    <citation type="submission" date="2023-07" db="EMBL/GenBank/DDBJ databases">
        <authorList>
            <person name="Peeters C."/>
        </authorList>
    </citation>
    <scope>NUCLEOTIDE SEQUENCE [LARGE SCALE GENOMIC DNA]</scope>
    <source>
        <strain evidence="1 2">LMG 18091</strain>
    </source>
</reference>
<dbReference type="EMBL" id="CATWAF010000007">
    <property type="protein sequence ID" value="CAJ0704955.1"/>
    <property type="molecule type" value="Genomic_DNA"/>
</dbReference>
<dbReference type="RefSeq" id="WP_316871412.1">
    <property type="nucleotide sequence ID" value="NZ_CATWAF010000007.1"/>
</dbReference>
<dbReference type="AlphaFoldDB" id="A0AAD2B960"/>
<organism evidence="1 2">
    <name type="scientific">Ralstonia wenshanensis</name>
    <dbReference type="NCBI Taxonomy" id="2842456"/>
    <lineage>
        <taxon>Bacteria</taxon>
        <taxon>Pseudomonadati</taxon>
        <taxon>Pseudomonadota</taxon>
        <taxon>Betaproteobacteria</taxon>
        <taxon>Burkholderiales</taxon>
        <taxon>Burkholderiaceae</taxon>
        <taxon>Ralstonia</taxon>
    </lineage>
</organism>
<evidence type="ECO:0000313" key="2">
    <source>
        <dbReference type="Proteomes" id="UP001189915"/>
    </source>
</evidence>
<proteinExistence type="predicted"/>
<accession>A0AAD2B960</accession>
<name>A0AAD2B960_9RALS</name>
<keyword evidence="2" id="KW-1185">Reference proteome</keyword>
<protein>
    <submittedName>
        <fullName evidence="1">Uncharacterized protein</fullName>
    </submittedName>
</protein>
<comment type="caution">
    <text evidence="1">The sequence shown here is derived from an EMBL/GenBank/DDBJ whole genome shotgun (WGS) entry which is preliminary data.</text>
</comment>
<dbReference type="Proteomes" id="UP001189915">
    <property type="component" value="Unassembled WGS sequence"/>
</dbReference>
<evidence type="ECO:0000313" key="1">
    <source>
        <dbReference type="EMBL" id="CAJ0704955.1"/>
    </source>
</evidence>
<sequence>MAVPILSSHPISTLPRDSELSRILEIRDPFLIPLPDLEQLIEGAPTARMQGYLWGVLDMRLMLEACMGAGGAV</sequence>
<gene>
    <name evidence="1" type="ORF">LMG18091_04312</name>
</gene>